<evidence type="ECO:0008006" key="4">
    <source>
        <dbReference type="Google" id="ProtNLM"/>
    </source>
</evidence>
<feature type="transmembrane region" description="Helical" evidence="1">
    <location>
        <begin position="14"/>
        <end position="38"/>
    </location>
</feature>
<evidence type="ECO:0000313" key="3">
    <source>
        <dbReference type="Proteomes" id="UP001596108"/>
    </source>
</evidence>
<dbReference type="EMBL" id="JBHSNC010000053">
    <property type="protein sequence ID" value="MFC5531401.1"/>
    <property type="molecule type" value="Genomic_DNA"/>
</dbReference>
<gene>
    <name evidence="2" type="ORF">ACFPQ4_18435</name>
</gene>
<keyword evidence="1" id="KW-0812">Transmembrane</keyword>
<keyword evidence="1" id="KW-0472">Membrane</keyword>
<keyword evidence="1" id="KW-1133">Transmembrane helix</keyword>
<evidence type="ECO:0000313" key="2">
    <source>
        <dbReference type="EMBL" id="MFC5531401.1"/>
    </source>
</evidence>
<evidence type="ECO:0000256" key="1">
    <source>
        <dbReference type="SAM" id="Phobius"/>
    </source>
</evidence>
<dbReference type="RefSeq" id="WP_378113363.1">
    <property type="nucleotide sequence ID" value="NZ_JBHSNC010000053.1"/>
</dbReference>
<protein>
    <recommendedName>
        <fullName evidence="4">DUF2759 domain-containing protein</fullName>
    </recommendedName>
</protein>
<reference evidence="3" key="1">
    <citation type="journal article" date="2019" name="Int. J. Syst. Evol. Microbiol.">
        <title>The Global Catalogue of Microorganisms (GCM) 10K type strain sequencing project: providing services to taxonomists for standard genome sequencing and annotation.</title>
        <authorList>
            <consortium name="The Broad Institute Genomics Platform"/>
            <consortium name="The Broad Institute Genome Sequencing Center for Infectious Disease"/>
            <person name="Wu L."/>
            <person name="Ma J."/>
        </authorList>
    </citation>
    <scope>NUCLEOTIDE SEQUENCE [LARGE SCALE GENOMIC DNA]</scope>
    <source>
        <strain evidence="3">CGMCC 1.18578</strain>
    </source>
</reference>
<keyword evidence="3" id="KW-1185">Reference proteome</keyword>
<feature type="transmembrane region" description="Helical" evidence="1">
    <location>
        <begin position="45"/>
        <end position="67"/>
    </location>
</feature>
<proteinExistence type="predicted"/>
<organism evidence="2 3">
    <name type="scientific">Cohnella yongneupensis</name>
    <dbReference type="NCBI Taxonomy" id="425006"/>
    <lineage>
        <taxon>Bacteria</taxon>
        <taxon>Bacillati</taxon>
        <taxon>Bacillota</taxon>
        <taxon>Bacilli</taxon>
        <taxon>Bacillales</taxon>
        <taxon>Paenibacillaceae</taxon>
        <taxon>Cohnella</taxon>
    </lineage>
</organism>
<sequence length="68" mass="7424">MVVDLVDVKDISPALFITGAIFILLIGSFLSLGVLRFFQENKRQGFIFLALSVASFVGLVASVNTWFA</sequence>
<name>A0ABW0R3U9_9BACL</name>
<accession>A0ABW0R3U9</accession>
<comment type="caution">
    <text evidence="2">The sequence shown here is derived from an EMBL/GenBank/DDBJ whole genome shotgun (WGS) entry which is preliminary data.</text>
</comment>
<dbReference type="Proteomes" id="UP001596108">
    <property type="component" value="Unassembled WGS sequence"/>
</dbReference>